<dbReference type="RefSeq" id="XP_004932497.2">
    <property type="nucleotide sequence ID" value="XM_004932440.5"/>
</dbReference>
<dbReference type="Pfam" id="PF07776">
    <property type="entry name" value="zf-AD"/>
    <property type="match status" value="1"/>
</dbReference>
<feature type="binding site" evidence="10">
    <location>
        <position position="124"/>
    </location>
    <ligand>
        <name>Zn(2+)</name>
        <dbReference type="ChEBI" id="CHEBI:29105"/>
    </ligand>
</feature>
<keyword evidence="7" id="KW-0539">Nucleus</keyword>
<dbReference type="InterPro" id="IPR050527">
    <property type="entry name" value="Snail/Krueppel_Znf"/>
</dbReference>
<accession>A0A8R1WP27</accession>
<dbReference type="InterPro" id="IPR012934">
    <property type="entry name" value="Znf_AD"/>
</dbReference>
<dbReference type="AlphaFoldDB" id="A0A8R1WP27"/>
<dbReference type="PROSITE" id="PS50157">
    <property type="entry name" value="ZINC_FINGER_C2H2_2"/>
    <property type="match status" value="6"/>
</dbReference>
<dbReference type="SMART" id="SM00355">
    <property type="entry name" value="ZnF_C2H2"/>
    <property type="match status" value="7"/>
</dbReference>
<keyword evidence="11" id="KW-0472">Membrane</keyword>
<feature type="transmembrane region" description="Helical" evidence="11">
    <location>
        <begin position="17"/>
        <end position="35"/>
    </location>
</feature>
<feature type="domain" description="C2H2-type" evidence="12">
    <location>
        <begin position="259"/>
        <end position="286"/>
    </location>
</feature>
<evidence type="ECO:0000256" key="5">
    <source>
        <dbReference type="ARBA" id="ARBA00022833"/>
    </source>
</evidence>
<evidence type="ECO:0000259" key="12">
    <source>
        <dbReference type="PROSITE" id="PS50157"/>
    </source>
</evidence>
<proteinExistence type="inferred from homology"/>
<feature type="binding site" evidence="10">
    <location>
        <position position="78"/>
    </location>
    <ligand>
        <name>Zn(2+)</name>
        <dbReference type="ChEBI" id="CHEBI:29105"/>
    </ligand>
</feature>
<feature type="binding site" evidence="10">
    <location>
        <position position="121"/>
    </location>
    <ligand>
        <name>Zn(2+)</name>
        <dbReference type="ChEBI" id="CHEBI:29105"/>
    </ligand>
</feature>
<dbReference type="GeneID" id="101741031"/>
<feature type="domain" description="C2H2-type" evidence="12">
    <location>
        <begin position="370"/>
        <end position="398"/>
    </location>
</feature>
<reference evidence="14" key="2">
    <citation type="submission" date="2022-06" db="UniProtKB">
        <authorList>
            <consortium name="EnsemblMetazoa"/>
        </authorList>
    </citation>
    <scope>IDENTIFICATION</scope>
    <source>
        <strain evidence="14">p50T (Dazao)</strain>
    </source>
</reference>
<dbReference type="EnsemblMetazoa" id="XM_004932440.4">
    <property type="protein sequence ID" value="XP_004932497.2"/>
    <property type="gene ID" value="LOC101741031"/>
</dbReference>
<feature type="domain" description="C2H2-type" evidence="12">
    <location>
        <begin position="342"/>
        <end position="370"/>
    </location>
</feature>
<keyword evidence="15" id="KW-1185">Reference proteome</keyword>
<dbReference type="GO" id="GO:0008270">
    <property type="term" value="F:zinc ion binding"/>
    <property type="evidence" value="ECO:0007669"/>
    <property type="project" value="UniProtKB-UniRule"/>
</dbReference>
<dbReference type="Gene3D" id="3.30.160.60">
    <property type="entry name" value="Classic Zinc Finger"/>
    <property type="match status" value="4"/>
</dbReference>
<dbReference type="PANTHER" id="PTHR24388:SF54">
    <property type="entry name" value="PROTEIN ESCARGOT"/>
    <property type="match status" value="1"/>
</dbReference>
<dbReference type="GO" id="GO:0000981">
    <property type="term" value="F:DNA-binding transcription factor activity, RNA polymerase II-specific"/>
    <property type="evidence" value="ECO:0007669"/>
    <property type="project" value="TreeGrafter"/>
</dbReference>
<feature type="domain" description="ZAD" evidence="13">
    <location>
        <begin position="76"/>
        <end position="148"/>
    </location>
</feature>
<evidence type="ECO:0000256" key="7">
    <source>
        <dbReference type="ARBA" id="ARBA00023242"/>
    </source>
</evidence>
<protein>
    <submittedName>
        <fullName evidence="14">Uncharacterized protein</fullName>
    </submittedName>
</protein>
<dbReference type="KEGG" id="bmor:101741031"/>
<dbReference type="SMART" id="SM00868">
    <property type="entry name" value="zf-AD"/>
    <property type="match status" value="1"/>
</dbReference>
<feature type="domain" description="C2H2-type" evidence="12">
    <location>
        <begin position="206"/>
        <end position="234"/>
    </location>
</feature>
<dbReference type="PROSITE" id="PS00028">
    <property type="entry name" value="ZINC_FINGER_C2H2_1"/>
    <property type="match status" value="5"/>
</dbReference>
<feature type="domain" description="C2H2-type" evidence="12">
    <location>
        <begin position="315"/>
        <end position="342"/>
    </location>
</feature>
<dbReference type="InterPro" id="IPR013087">
    <property type="entry name" value="Znf_C2H2_type"/>
</dbReference>
<evidence type="ECO:0000256" key="8">
    <source>
        <dbReference type="ARBA" id="ARBA00037948"/>
    </source>
</evidence>
<keyword evidence="3" id="KW-0677">Repeat</keyword>
<dbReference type="FunFam" id="3.30.160.60:FF:000557">
    <property type="entry name" value="zinc finger and SCAN domain-containing protein 29"/>
    <property type="match status" value="1"/>
</dbReference>
<dbReference type="GO" id="GO:0005634">
    <property type="term" value="C:nucleus"/>
    <property type="evidence" value="ECO:0007669"/>
    <property type="project" value="UniProtKB-SubCell"/>
</dbReference>
<keyword evidence="6" id="KW-0238">DNA-binding</keyword>
<evidence type="ECO:0000313" key="14">
    <source>
        <dbReference type="EnsemblMetazoa" id="XP_004932497.2"/>
    </source>
</evidence>
<dbReference type="SUPFAM" id="SSF57667">
    <property type="entry name" value="beta-beta-alpha zinc fingers"/>
    <property type="match status" value="3"/>
</dbReference>
<comment type="subcellular location">
    <subcellularLocation>
        <location evidence="1">Nucleus</location>
    </subcellularLocation>
</comment>
<dbReference type="FunFam" id="3.30.160.60:FF:000145">
    <property type="entry name" value="Zinc finger protein 574"/>
    <property type="match status" value="1"/>
</dbReference>
<dbReference type="OrthoDB" id="8117402at2759"/>
<dbReference type="SUPFAM" id="SSF57716">
    <property type="entry name" value="Glucocorticoid receptor-like (DNA-binding domain)"/>
    <property type="match status" value="1"/>
</dbReference>
<organism evidence="14 15">
    <name type="scientific">Bombyx mori</name>
    <name type="common">Silk moth</name>
    <dbReference type="NCBI Taxonomy" id="7091"/>
    <lineage>
        <taxon>Eukaryota</taxon>
        <taxon>Metazoa</taxon>
        <taxon>Ecdysozoa</taxon>
        <taxon>Arthropoda</taxon>
        <taxon>Hexapoda</taxon>
        <taxon>Insecta</taxon>
        <taxon>Pterygota</taxon>
        <taxon>Neoptera</taxon>
        <taxon>Endopterygota</taxon>
        <taxon>Lepidoptera</taxon>
        <taxon>Glossata</taxon>
        <taxon>Ditrysia</taxon>
        <taxon>Bombycoidea</taxon>
        <taxon>Bombycidae</taxon>
        <taxon>Bombycinae</taxon>
        <taxon>Bombyx</taxon>
    </lineage>
</organism>
<reference evidence="15" key="1">
    <citation type="journal article" date="2008" name="Insect Biochem. Mol. Biol.">
        <title>The genome of a lepidopteran model insect, the silkworm Bombyx mori.</title>
        <authorList>
            <consortium name="International Silkworm Genome Consortium"/>
        </authorList>
    </citation>
    <scope>NUCLEOTIDE SEQUENCE [LARGE SCALE GENOMIC DNA]</scope>
    <source>
        <strain evidence="15">p50T</strain>
    </source>
</reference>
<evidence type="ECO:0000256" key="1">
    <source>
        <dbReference type="ARBA" id="ARBA00004123"/>
    </source>
</evidence>
<evidence type="ECO:0000256" key="4">
    <source>
        <dbReference type="ARBA" id="ARBA00022771"/>
    </source>
</evidence>
<dbReference type="Gene3D" id="3.40.1800.20">
    <property type="match status" value="1"/>
</dbReference>
<keyword evidence="11" id="KW-1133">Transmembrane helix</keyword>
<feature type="binding site" evidence="10">
    <location>
        <position position="81"/>
    </location>
    <ligand>
        <name>Zn(2+)</name>
        <dbReference type="ChEBI" id="CHEBI:29105"/>
    </ligand>
</feature>
<keyword evidence="11" id="KW-0812">Transmembrane</keyword>
<sequence length="497" mass="58164">MSSTKQNITFKKSTNRVIFAFGLSIMAFYITKSMLSKFNKESYQPYSFGEEERSSSSSDLWQQFDGKKSLQLSKEMICRVCARNGCTPLTEKLNSYDIISAIRSIANITIDLDDSLPKYICTECLDMLKVALNFKTNCETADKKFRKLLNPMGNPAFYSYPYSKNDFQLILHKMKTKQLKIAQEKEKLRMKREKSINKKMPKVKQFKCSPCDVVFSTKEKLMVHRRERQCMRRACDVCGQLVLSISHHMRQIHKQTVPHKCPTCNKEFSILARLKNHMMIHTNTFNFFCDLCPYKCKYKYYLVLHMRTHTGEKPYKCTQCSATFVNPSNLNKHKLTHQEKQYKCKMCEKAFRTNSALRQHREAAHLNIKHPCNLCGRDFCYKSDLRKHEIRSHNRAKRDYVGGEPAYKQWERMQKDDPADVTKWRSDDASLVQGAYIEPPKQFVHTNNGMYFSDVSGLIQHQPQMVQQQTVEIILPELNLKKDEVTIYETDQGIGYF</sequence>
<dbReference type="PROSITE" id="PS51915">
    <property type="entry name" value="ZAD"/>
    <property type="match status" value="1"/>
</dbReference>
<name>A0A8R1WP27_BOMMO</name>
<evidence type="ECO:0000256" key="11">
    <source>
        <dbReference type="SAM" id="Phobius"/>
    </source>
</evidence>
<keyword evidence="4 9" id="KW-0863">Zinc-finger</keyword>
<keyword evidence="2 10" id="KW-0479">Metal-binding</keyword>
<evidence type="ECO:0000256" key="2">
    <source>
        <dbReference type="ARBA" id="ARBA00022723"/>
    </source>
</evidence>
<comment type="similarity">
    <text evidence="8">Belongs to the snail C2H2-type zinc-finger protein family.</text>
</comment>
<keyword evidence="5 10" id="KW-0862">Zinc</keyword>
<evidence type="ECO:0000259" key="13">
    <source>
        <dbReference type="PROSITE" id="PS51915"/>
    </source>
</evidence>
<dbReference type="Pfam" id="PF00096">
    <property type="entry name" value="zf-C2H2"/>
    <property type="match status" value="4"/>
</dbReference>
<feature type="domain" description="C2H2-type" evidence="12">
    <location>
        <begin position="287"/>
        <end position="314"/>
    </location>
</feature>
<evidence type="ECO:0000256" key="6">
    <source>
        <dbReference type="ARBA" id="ARBA00023125"/>
    </source>
</evidence>
<dbReference type="InterPro" id="IPR036236">
    <property type="entry name" value="Znf_C2H2_sf"/>
</dbReference>
<evidence type="ECO:0000256" key="3">
    <source>
        <dbReference type="ARBA" id="ARBA00022737"/>
    </source>
</evidence>
<evidence type="ECO:0000256" key="9">
    <source>
        <dbReference type="PROSITE-ProRule" id="PRU00042"/>
    </source>
</evidence>
<dbReference type="PANTHER" id="PTHR24388">
    <property type="entry name" value="ZINC FINGER PROTEIN"/>
    <property type="match status" value="1"/>
</dbReference>
<dbReference type="GO" id="GO:0000978">
    <property type="term" value="F:RNA polymerase II cis-regulatory region sequence-specific DNA binding"/>
    <property type="evidence" value="ECO:0007669"/>
    <property type="project" value="TreeGrafter"/>
</dbReference>
<dbReference type="Proteomes" id="UP000005204">
    <property type="component" value="Unassembled WGS sequence"/>
</dbReference>
<evidence type="ECO:0000256" key="10">
    <source>
        <dbReference type="PROSITE-ProRule" id="PRU01263"/>
    </source>
</evidence>
<evidence type="ECO:0000313" key="15">
    <source>
        <dbReference type="Proteomes" id="UP000005204"/>
    </source>
</evidence>